<feature type="transmembrane region" description="Helical" evidence="7">
    <location>
        <begin position="373"/>
        <end position="395"/>
    </location>
</feature>
<evidence type="ECO:0000256" key="5">
    <source>
        <dbReference type="ARBA" id="ARBA00023136"/>
    </source>
</evidence>
<keyword evidence="9" id="KW-1185">Reference proteome</keyword>
<dbReference type="RefSeq" id="XP_031563747.1">
    <property type="nucleotide sequence ID" value="XM_031707887.1"/>
</dbReference>
<feature type="transmembrane region" description="Helical" evidence="7">
    <location>
        <begin position="295"/>
        <end position="328"/>
    </location>
</feature>
<evidence type="ECO:0000256" key="6">
    <source>
        <dbReference type="SAM" id="MobiDB-lite"/>
    </source>
</evidence>
<feature type="transmembrane region" description="Helical" evidence="7">
    <location>
        <begin position="448"/>
        <end position="475"/>
    </location>
</feature>
<evidence type="ECO:0000259" key="8">
    <source>
        <dbReference type="Pfam" id="PF00999"/>
    </source>
</evidence>
<dbReference type="FunCoup" id="A0A6P8ICX7">
    <property type="interactions" value="28"/>
</dbReference>
<gene>
    <name evidence="10" type="primary">LOC116299257</name>
</gene>
<keyword evidence="5 7" id="KW-0472">Membrane</keyword>
<feature type="transmembrane region" description="Helical" evidence="7">
    <location>
        <begin position="265"/>
        <end position="283"/>
    </location>
</feature>
<comment type="subcellular location">
    <subcellularLocation>
        <location evidence="1">Membrane</location>
        <topology evidence="1">Multi-pass membrane protein</topology>
    </subcellularLocation>
</comment>
<feature type="transmembrane region" description="Helical" evidence="7">
    <location>
        <begin position="188"/>
        <end position="210"/>
    </location>
</feature>
<evidence type="ECO:0000256" key="7">
    <source>
        <dbReference type="SAM" id="Phobius"/>
    </source>
</evidence>
<dbReference type="InterPro" id="IPR006153">
    <property type="entry name" value="Cation/H_exchanger_TM"/>
</dbReference>
<keyword evidence="3 7" id="KW-0812">Transmembrane</keyword>
<dbReference type="KEGG" id="aten:116299257"/>
<dbReference type="OrthoDB" id="423807at2759"/>
<dbReference type="AlphaFoldDB" id="A0A6P8ICX7"/>
<feature type="transmembrane region" description="Helical" evidence="7">
    <location>
        <begin position="96"/>
        <end position="114"/>
    </location>
</feature>
<dbReference type="GO" id="GO:1902600">
    <property type="term" value="P:proton transmembrane transport"/>
    <property type="evidence" value="ECO:0007669"/>
    <property type="project" value="InterPro"/>
</dbReference>
<accession>A0A6P8ICX7</accession>
<comment type="similarity">
    <text evidence="2">Belongs to the monovalent cation:proton antiporter 1 (CPA1) transporter (TC 2.A.36) family.</text>
</comment>
<proteinExistence type="inferred from homology"/>
<feature type="transmembrane region" description="Helical" evidence="7">
    <location>
        <begin position="222"/>
        <end position="245"/>
    </location>
</feature>
<dbReference type="Gene3D" id="1.20.1530.20">
    <property type="match status" value="1"/>
</dbReference>
<feature type="transmembrane region" description="Helical" evidence="7">
    <location>
        <begin position="41"/>
        <end position="61"/>
    </location>
</feature>
<protein>
    <submittedName>
        <fullName evidence="10">Sodium/hydrogen exchanger 9B2-like</fullName>
    </submittedName>
</protein>
<dbReference type="InterPro" id="IPR038770">
    <property type="entry name" value="Na+/solute_symporter_sf"/>
</dbReference>
<feature type="domain" description="Cation/H+ exchanger transmembrane" evidence="8">
    <location>
        <begin position="80"/>
        <end position="459"/>
    </location>
</feature>
<dbReference type="InterPro" id="IPR051843">
    <property type="entry name" value="CPA1_transporter"/>
</dbReference>
<organism evidence="9 10">
    <name type="scientific">Actinia tenebrosa</name>
    <name type="common">Australian red waratah sea anemone</name>
    <dbReference type="NCBI Taxonomy" id="6105"/>
    <lineage>
        <taxon>Eukaryota</taxon>
        <taxon>Metazoa</taxon>
        <taxon>Cnidaria</taxon>
        <taxon>Anthozoa</taxon>
        <taxon>Hexacorallia</taxon>
        <taxon>Actiniaria</taxon>
        <taxon>Actiniidae</taxon>
        <taxon>Actinia</taxon>
    </lineage>
</organism>
<keyword evidence="4 7" id="KW-1133">Transmembrane helix</keyword>
<feature type="transmembrane region" description="Helical" evidence="7">
    <location>
        <begin position="73"/>
        <end position="90"/>
    </location>
</feature>
<dbReference type="PANTHER" id="PTHR31102">
    <property type="match status" value="1"/>
</dbReference>
<dbReference type="Proteomes" id="UP000515163">
    <property type="component" value="Unplaced"/>
</dbReference>
<dbReference type="Pfam" id="PF00999">
    <property type="entry name" value="Na_H_Exchanger"/>
    <property type="match status" value="1"/>
</dbReference>
<dbReference type="GeneID" id="116299257"/>
<sequence>MAENTSAIQDGDQNNQGTVTNNSYLESRSHKLGFTLPPSGFLARALTRTLIAAVGWTILWTMIGDDLLPGGNLFGIFIILVFSALGGFLISNIPYIVLPSLFGMLIVGFLLRNVPGIDVAKHINKQWSATLRSIALVVILIRSGLELDPVALKKLKFTCIRLAFGPCIAEAVTVAIVVRYFLGMPWLWSFQLGFVLGAVSPAVVVPQLLVLQEKGYGVQQGIPTLVMAASSCDDVLAISLFGVFLGIAFSEGNLYFNIFRGPLELLLGVAIGCLAGLICWFLPNKKETDRSRVRFVLLSGFGLLSLFGCNAAQFSGAGALGVLTMAFIAAYKWGEEEKTPINNAMSIVWEFFQPLLFGLIGAEISLDYLDGRFVGKCVGALVICITMRMLVTFLIMAGNKLTNKEKAFVAIAWLPKATVQAAIGSLSLDIARQRGYAGKPQEEYGIQIITMAVLSILLTAPVGAAGIALAGPLLMRRVQPEEQDMRAEDRLLCIQERPNKDIALNDMT</sequence>
<name>A0A6P8ICX7_ACTTE</name>
<evidence type="ECO:0000256" key="3">
    <source>
        <dbReference type="ARBA" id="ARBA00022692"/>
    </source>
</evidence>
<evidence type="ECO:0000256" key="4">
    <source>
        <dbReference type="ARBA" id="ARBA00022989"/>
    </source>
</evidence>
<dbReference type="PANTHER" id="PTHR31102:SF1">
    <property type="entry name" value="CATION_H+ EXCHANGER DOMAIN-CONTAINING PROTEIN"/>
    <property type="match status" value="1"/>
</dbReference>
<evidence type="ECO:0000313" key="10">
    <source>
        <dbReference type="RefSeq" id="XP_031563747.1"/>
    </source>
</evidence>
<feature type="transmembrane region" description="Helical" evidence="7">
    <location>
        <begin position="162"/>
        <end position="182"/>
    </location>
</feature>
<dbReference type="GO" id="GO:0016020">
    <property type="term" value="C:membrane"/>
    <property type="evidence" value="ECO:0007669"/>
    <property type="project" value="UniProtKB-SubCell"/>
</dbReference>
<feature type="region of interest" description="Disordered" evidence="6">
    <location>
        <begin position="1"/>
        <end position="20"/>
    </location>
</feature>
<evidence type="ECO:0000313" key="9">
    <source>
        <dbReference type="Proteomes" id="UP000515163"/>
    </source>
</evidence>
<dbReference type="InParanoid" id="A0A6P8ICX7"/>
<evidence type="ECO:0000256" key="1">
    <source>
        <dbReference type="ARBA" id="ARBA00004141"/>
    </source>
</evidence>
<evidence type="ECO:0000256" key="2">
    <source>
        <dbReference type="ARBA" id="ARBA00007367"/>
    </source>
</evidence>
<reference evidence="10" key="1">
    <citation type="submission" date="2025-08" db="UniProtKB">
        <authorList>
            <consortium name="RefSeq"/>
        </authorList>
    </citation>
    <scope>IDENTIFICATION</scope>
    <source>
        <tissue evidence="10">Tentacle</tissue>
    </source>
</reference>
<dbReference type="GO" id="GO:0015297">
    <property type="term" value="F:antiporter activity"/>
    <property type="evidence" value="ECO:0007669"/>
    <property type="project" value="InterPro"/>
</dbReference>